<proteinExistence type="predicted"/>
<organism evidence="2 3">
    <name type="scientific">Methylorubrum populi</name>
    <dbReference type="NCBI Taxonomy" id="223967"/>
    <lineage>
        <taxon>Bacteria</taxon>
        <taxon>Pseudomonadati</taxon>
        <taxon>Pseudomonadota</taxon>
        <taxon>Alphaproteobacteria</taxon>
        <taxon>Hyphomicrobiales</taxon>
        <taxon>Methylobacteriaceae</taxon>
        <taxon>Methylorubrum</taxon>
    </lineage>
</organism>
<feature type="compositionally biased region" description="Basic and acidic residues" evidence="1">
    <location>
        <begin position="51"/>
        <end position="61"/>
    </location>
</feature>
<dbReference type="Proteomes" id="UP000469949">
    <property type="component" value="Unassembled WGS sequence"/>
</dbReference>
<dbReference type="OMA" id="EGTEDHA"/>
<accession>A0A177I3H7</accession>
<feature type="region of interest" description="Disordered" evidence="1">
    <location>
        <begin position="1"/>
        <end position="61"/>
    </location>
</feature>
<dbReference type="EMBL" id="WEKV01000014">
    <property type="protein sequence ID" value="KAB7783778.1"/>
    <property type="molecule type" value="Genomic_DNA"/>
</dbReference>
<feature type="compositionally biased region" description="Basic and acidic residues" evidence="1">
    <location>
        <begin position="13"/>
        <end position="22"/>
    </location>
</feature>
<gene>
    <name evidence="2" type="ORF">F8B43_3701</name>
</gene>
<dbReference type="AlphaFoldDB" id="A0A177I3H7"/>
<protein>
    <submittedName>
        <fullName evidence="2">Uncharacterized protein</fullName>
    </submittedName>
</protein>
<comment type="caution">
    <text evidence="2">The sequence shown here is derived from an EMBL/GenBank/DDBJ whole genome shotgun (WGS) entry which is preliminary data.</text>
</comment>
<sequence length="61" mass="6661">MSFPETSLASVAKDGREARYRGDPASANPYPEGTEDHAVWQRAWETPDGEAAEREAPDGRA</sequence>
<name>A0A177I3H7_9HYPH</name>
<evidence type="ECO:0000313" key="2">
    <source>
        <dbReference type="EMBL" id="KAB7783778.1"/>
    </source>
</evidence>
<dbReference type="RefSeq" id="WP_012455777.1">
    <property type="nucleotide sequence ID" value="NZ_CP136837.1"/>
</dbReference>
<evidence type="ECO:0000256" key="1">
    <source>
        <dbReference type="SAM" id="MobiDB-lite"/>
    </source>
</evidence>
<evidence type="ECO:0000313" key="3">
    <source>
        <dbReference type="Proteomes" id="UP000469949"/>
    </source>
</evidence>
<reference evidence="2 3" key="1">
    <citation type="submission" date="2019-10" db="EMBL/GenBank/DDBJ databases">
        <title>Draft Genome Sequence of the Caffeine Degrading Methylotroph Methylorubrum populi PINKEL.</title>
        <authorList>
            <person name="Dawson S.C."/>
            <person name="Zhang X."/>
            <person name="Wright M.E."/>
            <person name="Sharma G."/>
            <person name="Langner J.T."/>
            <person name="Ditty J.L."/>
            <person name="Subuyuj G.A."/>
        </authorList>
    </citation>
    <scope>NUCLEOTIDE SEQUENCE [LARGE SCALE GENOMIC DNA]</scope>
    <source>
        <strain evidence="2 3">Pinkel</strain>
    </source>
</reference>